<evidence type="ECO:0000313" key="2">
    <source>
        <dbReference type="Proteomes" id="UP000886520"/>
    </source>
</evidence>
<sequence length="67" mass="7202">MASERPVLQLKSCEGEALQVQRGATLLSGFLKDVLNYTFCASDLANAGEAPIPIKFCSEGTSLAHRF</sequence>
<accession>A0A9D4V1T1</accession>
<evidence type="ECO:0000313" key="1">
    <source>
        <dbReference type="EMBL" id="KAI5077885.1"/>
    </source>
</evidence>
<proteinExistence type="predicted"/>
<protein>
    <submittedName>
        <fullName evidence="1">Uncharacterized protein</fullName>
    </submittedName>
</protein>
<reference evidence="1" key="1">
    <citation type="submission" date="2021-01" db="EMBL/GenBank/DDBJ databases">
        <title>Adiantum capillus-veneris genome.</title>
        <authorList>
            <person name="Fang Y."/>
            <person name="Liao Q."/>
        </authorList>
    </citation>
    <scope>NUCLEOTIDE SEQUENCE</scope>
    <source>
        <strain evidence="1">H3</strain>
        <tissue evidence="1">Leaf</tissue>
    </source>
</reference>
<name>A0A9D4V1T1_ADICA</name>
<organism evidence="1 2">
    <name type="scientific">Adiantum capillus-veneris</name>
    <name type="common">Maidenhair fern</name>
    <dbReference type="NCBI Taxonomy" id="13818"/>
    <lineage>
        <taxon>Eukaryota</taxon>
        <taxon>Viridiplantae</taxon>
        <taxon>Streptophyta</taxon>
        <taxon>Embryophyta</taxon>
        <taxon>Tracheophyta</taxon>
        <taxon>Polypodiopsida</taxon>
        <taxon>Polypodiidae</taxon>
        <taxon>Polypodiales</taxon>
        <taxon>Pteridineae</taxon>
        <taxon>Pteridaceae</taxon>
        <taxon>Vittarioideae</taxon>
        <taxon>Adiantum</taxon>
    </lineage>
</organism>
<comment type="caution">
    <text evidence="1">The sequence shown here is derived from an EMBL/GenBank/DDBJ whole genome shotgun (WGS) entry which is preliminary data.</text>
</comment>
<dbReference type="EMBL" id="JABFUD020000007">
    <property type="protein sequence ID" value="KAI5077885.1"/>
    <property type="molecule type" value="Genomic_DNA"/>
</dbReference>
<gene>
    <name evidence="1" type="ORF">GOP47_0007709</name>
</gene>
<dbReference type="Proteomes" id="UP000886520">
    <property type="component" value="Chromosome 7"/>
</dbReference>
<keyword evidence="2" id="KW-1185">Reference proteome</keyword>
<dbReference type="AlphaFoldDB" id="A0A9D4V1T1"/>